<protein>
    <submittedName>
        <fullName evidence="8">Citrate transporter</fullName>
    </submittedName>
</protein>
<feature type="transmembrane region" description="Helical" evidence="6">
    <location>
        <begin position="25"/>
        <end position="45"/>
    </location>
</feature>
<feature type="transmembrane region" description="Helical" evidence="6">
    <location>
        <begin position="258"/>
        <end position="277"/>
    </location>
</feature>
<feature type="transmembrane region" description="Helical" evidence="6">
    <location>
        <begin position="138"/>
        <end position="158"/>
    </location>
</feature>
<feature type="transmembrane region" description="Helical" evidence="6">
    <location>
        <begin position="236"/>
        <end position="252"/>
    </location>
</feature>
<evidence type="ECO:0000256" key="6">
    <source>
        <dbReference type="SAM" id="Phobius"/>
    </source>
</evidence>
<evidence type="ECO:0000256" key="3">
    <source>
        <dbReference type="ARBA" id="ARBA00022692"/>
    </source>
</evidence>
<dbReference type="InterPro" id="IPR014738">
    <property type="entry name" value="Citrate_transporter"/>
</dbReference>
<feature type="transmembrane region" description="Helical" evidence="6">
    <location>
        <begin position="289"/>
        <end position="308"/>
    </location>
</feature>
<reference evidence="8 9" key="1">
    <citation type="submission" date="2019-01" db="EMBL/GenBank/DDBJ databases">
        <title>Draft genome sequences of the type strains of six Macrococcus species.</title>
        <authorList>
            <person name="Mazhar S."/>
            <person name="Altermann E."/>
            <person name="Hill C."/>
            <person name="Mcauliffe O."/>
        </authorList>
    </citation>
    <scope>NUCLEOTIDE SEQUENCE [LARGE SCALE GENOMIC DNA]</scope>
    <source>
        <strain evidence="8 9">CCM4815</strain>
    </source>
</reference>
<dbReference type="GO" id="GO:0016020">
    <property type="term" value="C:membrane"/>
    <property type="evidence" value="ECO:0007669"/>
    <property type="project" value="UniProtKB-SubCell"/>
</dbReference>
<evidence type="ECO:0000256" key="2">
    <source>
        <dbReference type="ARBA" id="ARBA00022448"/>
    </source>
</evidence>
<organism evidence="8 9">
    <name type="scientific">Macrococcus lamae</name>
    <dbReference type="NCBI Taxonomy" id="198484"/>
    <lineage>
        <taxon>Bacteria</taxon>
        <taxon>Bacillati</taxon>
        <taxon>Bacillota</taxon>
        <taxon>Bacilli</taxon>
        <taxon>Bacillales</taxon>
        <taxon>Staphylococcaceae</taxon>
        <taxon>Macrococcus</taxon>
    </lineage>
</organism>
<proteinExistence type="predicted"/>
<accession>A0A4R6BSF7</accession>
<feature type="transmembrane region" description="Helical" evidence="6">
    <location>
        <begin position="100"/>
        <end position="126"/>
    </location>
</feature>
<evidence type="ECO:0000256" key="1">
    <source>
        <dbReference type="ARBA" id="ARBA00004141"/>
    </source>
</evidence>
<evidence type="ECO:0000313" key="9">
    <source>
        <dbReference type="Proteomes" id="UP000294802"/>
    </source>
</evidence>
<evidence type="ECO:0000256" key="4">
    <source>
        <dbReference type="ARBA" id="ARBA00022989"/>
    </source>
</evidence>
<dbReference type="Pfam" id="PF03600">
    <property type="entry name" value="CitMHS"/>
    <property type="match status" value="1"/>
</dbReference>
<evidence type="ECO:0000313" key="8">
    <source>
        <dbReference type="EMBL" id="TDM07036.1"/>
    </source>
</evidence>
<dbReference type="EMBL" id="SCWB01000018">
    <property type="protein sequence ID" value="TDM07036.1"/>
    <property type="molecule type" value="Genomic_DNA"/>
</dbReference>
<feature type="transmembrane region" description="Helical" evidence="6">
    <location>
        <begin position="385"/>
        <end position="404"/>
    </location>
</feature>
<feature type="transmembrane region" description="Helical" evidence="6">
    <location>
        <begin position="178"/>
        <end position="196"/>
    </location>
</feature>
<dbReference type="NCBIfam" id="TIGR00784">
    <property type="entry name" value="citMHS"/>
    <property type="match status" value="1"/>
</dbReference>
<feature type="transmembrane region" description="Helical" evidence="6">
    <location>
        <begin position="320"/>
        <end position="340"/>
    </location>
</feature>
<feature type="domain" description="Citrate transporter-like" evidence="7">
    <location>
        <begin position="15"/>
        <end position="382"/>
    </location>
</feature>
<keyword evidence="5 6" id="KW-0472">Membrane</keyword>
<keyword evidence="9" id="KW-1185">Reference proteome</keyword>
<comment type="subcellular location">
    <subcellularLocation>
        <location evidence="1">Membrane</location>
        <topology evidence="1">Multi-pass membrane protein</topology>
    </subcellularLocation>
</comment>
<feature type="transmembrane region" description="Helical" evidence="6">
    <location>
        <begin position="416"/>
        <end position="434"/>
    </location>
</feature>
<sequence length="436" mass="47105">MNLALLGFIMIIVFMTLIMTKKMSALVALILVPTVFAVIGGFYNGIGDHMLEGLKQVAPTGIMLIFAILYFGIMIDTGLFDPVINLIIKAVKGDPLKITIGTVLLASLVALDGDGTTTFIITVTAMLPLYRKVKMNPYILATLALLSIGVMNMTPWGGPTARAISALQTTTEEVFTPIIPVMAAGILFALGAAYYFGLKERKRVGIVDHLTMSLDDMHQHPDGKSQDEIELLRPKLVWFNALLTLLLLYALITELLPIPVLFMCGFAIAVLVNYPNISLQSDRVKAHAPNVLAVVSLVFASGIFTGVMNGTKMVDAMADALVNIIPASMGDHFALITALLSMPFTYFMANDPYYYGILPILAESAAKFDISKAEMARASILGQPAHVLSPLYAAGYLLVGMLGIDYGENQKFALKWAIGSSLFMILAAILFGVIPF</sequence>
<gene>
    <name evidence="8" type="ORF">ERX29_09620</name>
</gene>
<dbReference type="Proteomes" id="UP000294802">
    <property type="component" value="Unassembled WGS sequence"/>
</dbReference>
<evidence type="ECO:0000256" key="5">
    <source>
        <dbReference type="ARBA" id="ARBA00023136"/>
    </source>
</evidence>
<feature type="transmembrane region" description="Helical" evidence="6">
    <location>
        <begin position="57"/>
        <end position="80"/>
    </location>
</feature>
<dbReference type="InterPro" id="IPR004680">
    <property type="entry name" value="Cit_transptr-like_dom"/>
</dbReference>
<comment type="caution">
    <text evidence="8">The sequence shown here is derived from an EMBL/GenBank/DDBJ whole genome shotgun (WGS) entry which is preliminary data.</text>
</comment>
<keyword evidence="4 6" id="KW-1133">Transmembrane helix</keyword>
<dbReference type="OrthoDB" id="5329450at2"/>
<dbReference type="GO" id="GO:0015137">
    <property type="term" value="F:citrate transmembrane transporter activity"/>
    <property type="evidence" value="ECO:0007669"/>
    <property type="project" value="InterPro"/>
</dbReference>
<evidence type="ECO:0000259" key="7">
    <source>
        <dbReference type="Pfam" id="PF03600"/>
    </source>
</evidence>
<keyword evidence="2" id="KW-0813">Transport</keyword>
<keyword evidence="3 6" id="KW-0812">Transmembrane</keyword>
<name>A0A4R6BSF7_9STAP</name>
<dbReference type="AlphaFoldDB" id="A0A4R6BSF7"/>
<dbReference type="RefSeq" id="WP_133444464.1">
    <property type="nucleotide sequence ID" value="NZ_SCWB01000018.1"/>
</dbReference>